<proteinExistence type="predicted"/>
<dbReference type="EMBL" id="JAQJJM010000008">
    <property type="protein sequence ID" value="MDN5131944.1"/>
    <property type="molecule type" value="Genomic_DNA"/>
</dbReference>
<dbReference type="RefSeq" id="WP_301344177.1">
    <property type="nucleotide sequence ID" value="NZ_JAPZCV010000009.1"/>
</dbReference>
<gene>
    <name evidence="1" type="ORF">PJV92_04340</name>
</gene>
<sequence length="103" mass="12167">MEIGRVAQIDNAKQNNIEKAQKVSTIEEKNKTIQDEEYKKNSNILPDTELNEVIIDNVRFGYNKESKDFFVKVTRGEAEYKYPTEDMMKVKAFFLQELEKQNR</sequence>
<organism evidence="1 2">
    <name type="scientific">Aliarcobacter butzleri</name>
    <dbReference type="NCBI Taxonomy" id="28197"/>
    <lineage>
        <taxon>Bacteria</taxon>
        <taxon>Pseudomonadati</taxon>
        <taxon>Campylobacterota</taxon>
        <taxon>Epsilonproteobacteria</taxon>
        <taxon>Campylobacterales</taxon>
        <taxon>Arcobacteraceae</taxon>
        <taxon>Aliarcobacter</taxon>
    </lineage>
</organism>
<evidence type="ECO:0000313" key="1">
    <source>
        <dbReference type="EMBL" id="MDN5131944.1"/>
    </source>
</evidence>
<dbReference type="AlphaFoldDB" id="A0AAP4UY59"/>
<name>A0AAP4UY59_9BACT</name>
<comment type="caution">
    <text evidence="1">The sequence shown here is derived from an EMBL/GenBank/DDBJ whole genome shotgun (WGS) entry which is preliminary data.</text>
</comment>
<keyword evidence="1" id="KW-0966">Cell projection</keyword>
<keyword evidence="1" id="KW-0282">Flagellum</keyword>
<reference evidence="1" key="2">
    <citation type="submission" date="2023-01" db="EMBL/GenBank/DDBJ databases">
        <authorList>
            <person name="Uljanovas D."/>
        </authorList>
    </citation>
    <scope>NUCLEOTIDE SEQUENCE</scope>
    <source>
        <strain evidence="1">H19</strain>
    </source>
</reference>
<protein>
    <submittedName>
        <fullName evidence="1">Flagellin</fullName>
    </submittedName>
</protein>
<accession>A0AAP4UY59</accession>
<dbReference type="Proteomes" id="UP001171508">
    <property type="component" value="Unassembled WGS sequence"/>
</dbReference>
<keyword evidence="1" id="KW-0969">Cilium</keyword>
<evidence type="ECO:0000313" key="2">
    <source>
        <dbReference type="Proteomes" id="UP001171508"/>
    </source>
</evidence>
<reference evidence="1" key="1">
    <citation type="journal article" date="2023" name="Microorganisms">
        <title>Genomic Characterization of Arcobacter butzleri Strains Isolated from Various Sources in Lithuania.</title>
        <authorList>
            <person name="Uljanovas D."/>
            <person name="Golz G."/>
            <person name="Fleischmann S."/>
            <person name="Kudirkiene E."/>
            <person name="Kasetiene N."/>
            <person name="Grineviciene A."/>
            <person name="Tamuleviciene E."/>
            <person name="Aksomaitiene J."/>
            <person name="Alter T."/>
            <person name="Malakauskas M."/>
        </authorList>
    </citation>
    <scope>NUCLEOTIDE SEQUENCE</scope>
    <source>
        <strain evidence="1">H19</strain>
    </source>
</reference>